<feature type="non-terminal residue" evidence="2">
    <location>
        <position position="1"/>
    </location>
</feature>
<feature type="domain" description="Beta-lactamase-related" evidence="1">
    <location>
        <begin position="11"/>
        <end position="138"/>
    </location>
</feature>
<gene>
    <name evidence="2" type="ORF">ETD96_30995</name>
</gene>
<name>A0A5S4GFS5_9ACTN</name>
<dbReference type="EMBL" id="VCKZ01000289">
    <property type="protein sequence ID" value="TMR31815.1"/>
    <property type="molecule type" value="Genomic_DNA"/>
</dbReference>
<dbReference type="InterPro" id="IPR001466">
    <property type="entry name" value="Beta-lactam-related"/>
</dbReference>
<dbReference type="RefSeq" id="WP_138640039.1">
    <property type="nucleotide sequence ID" value="NZ_VCKZ01000289.1"/>
</dbReference>
<dbReference type="Proteomes" id="UP000305238">
    <property type="component" value="Unassembled WGS sequence"/>
</dbReference>
<evidence type="ECO:0000313" key="3">
    <source>
        <dbReference type="Proteomes" id="UP000305238"/>
    </source>
</evidence>
<dbReference type="OrthoDB" id="3499702at2"/>
<keyword evidence="3" id="KW-1185">Reference proteome</keyword>
<reference evidence="2 3" key="1">
    <citation type="submission" date="2019-05" db="EMBL/GenBank/DDBJ databases">
        <title>Draft genome sequence of Actinomadura geliboluensis A8036.</title>
        <authorList>
            <person name="Saricaoglu S."/>
            <person name="Isik K."/>
        </authorList>
    </citation>
    <scope>NUCLEOTIDE SEQUENCE [LARGE SCALE GENOMIC DNA]</scope>
    <source>
        <strain evidence="2 3">A8036</strain>
    </source>
</reference>
<dbReference type="Gene3D" id="3.40.710.10">
    <property type="entry name" value="DD-peptidase/beta-lactamase superfamily"/>
    <property type="match status" value="1"/>
</dbReference>
<dbReference type="InterPro" id="IPR012338">
    <property type="entry name" value="Beta-lactam/transpept-like"/>
</dbReference>
<evidence type="ECO:0000259" key="1">
    <source>
        <dbReference type="Pfam" id="PF00144"/>
    </source>
</evidence>
<dbReference type="AlphaFoldDB" id="A0A5S4GFS5"/>
<evidence type="ECO:0000313" key="2">
    <source>
        <dbReference type="EMBL" id="TMR31815.1"/>
    </source>
</evidence>
<dbReference type="SUPFAM" id="SSF56601">
    <property type="entry name" value="beta-lactamase/transpeptidase-like"/>
    <property type="match status" value="1"/>
</dbReference>
<accession>A0A5S4GFS5</accession>
<comment type="caution">
    <text evidence="2">The sequence shown here is derived from an EMBL/GenBank/DDBJ whole genome shotgun (WGS) entry which is preliminary data.</text>
</comment>
<sequence length="148" mass="16017">RRPFVRGYHQYGAGAPLTDVTLLDPSVADASGAMVTTLTDNNRFFRALIGGRLVPAPLLAQMQRTVPTGWDGPYEGSRYGLGLFWYPLRCDRAGYWAHGGDMLGYKIREGVRADGGRAVTVAMATQLAGEPAERQGMAARATIENVLC</sequence>
<protein>
    <submittedName>
        <fullName evidence="2">Beta-lactamase family protein</fullName>
    </submittedName>
</protein>
<proteinExistence type="predicted"/>
<organism evidence="2 3">
    <name type="scientific">Actinomadura geliboluensis</name>
    <dbReference type="NCBI Taxonomy" id="882440"/>
    <lineage>
        <taxon>Bacteria</taxon>
        <taxon>Bacillati</taxon>
        <taxon>Actinomycetota</taxon>
        <taxon>Actinomycetes</taxon>
        <taxon>Streptosporangiales</taxon>
        <taxon>Thermomonosporaceae</taxon>
        <taxon>Actinomadura</taxon>
    </lineage>
</organism>
<dbReference type="Pfam" id="PF00144">
    <property type="entry name" value="Beta-lactamase"/>
    <property type="match status" value="1"/>
</dbReference>